<reference evidence="2 3" key="1">
    <citation type="submission" date="2016-10" db="EMBL/GenBank/DDBJ databases">
        <authorList>
            <person name="de Groot N.N."/>
        </authorList>
    </citation>
    <scope>NUCLEOTIDE SEQUENCE [LARGE SCALE GENOMIC DNA]</scope>
    <source>
        <strain evidence="2 3">DSM 21771</strain>
    </source>
</reference>
<evidence type="ECO:0000313" key="3">
    <source>
        <dbReference type="Proteomes" id="UP000198853"/>
    </source>
</evidence>
<dbReference type="Proteomes" id="UP000198853">
    <property type="component" value="Unassembled WGS sequence"/>
</dbReference>
<keyword evidence="1" id="KW-0812">Transmembrane</keyword>
<dbReference type="OrthoDB" id="2935494at2"/>
<sequence>MQKIFISIFAVLIGYILFLVGVLGLFPLVIAVPLFFISILISVHFLNERGRFKGFSSSRLKR</sequence>
<keyword evidence="1" id="KW-1133">Transmembrane helix</keyword>
<keyword evidence="1" id="KW-0472">Membrane</keyword>
<dbReference type="EMBL" id="FNEN01000003">
    <property type="protein sequence ID" value="SDI54475.1"/>
    <property type="molecule type" value="Genomic_DNA"/>
</dbReference>
<gene>
    <name evidence="2" type="ORF">SAMN04488123_10366</name>
</gene>
<name>A0A1G8LFS3_9BACI</name>
<feature type="transmembrane region" description="Helical" evidence="1">
    <location>
        <begin position="5"/>
        <end position="22"/>
    </location>
</feature>
<evidence type="ECO:0000256" key="1">
    <source>
        <dbReference type="SAM" id="Phobius"/>
    </source>
</evidence>
<evidence type="ECO:0000313" key="2">
    <source>
        <dbReference type="EMBL" id="SDI54475.1"/>
    </source>
</evidence>
<accession>A0A1G8LFS3</accession>
<feature type="transmembrane region" description="Helical" evidence="1">
    <location>
        <begin position="28"/>
        <end position="46"/>
    </location>
</feature>
<proteinExistence type="predicted"/>
<organism evidence="2 3">
    <name type="scientific">Natribacillus halophilus</name>
    <dbReference type="NCBI Taxonomy" id="549003"/>
    <lineage>
        <taxon>Bacteria</taxon>
        <taxon>Bacillati</taxon>
        <taxon>Bacillota</taxon>
        <taxon>Bacilli</taxon>
        <taxon>Bacillales</taxon>
        <taxon>Bacillaceae</taxon>
        <taxon>Natribacillus</taxon>
    </lineage>
</organism>
<dbReference type="RefSeq" id="WP_090396529.1">
    <property type="nucleotide sequence ID" value="NZ_FNEN01000003.1"/>
</dbReference>
<keyword evidence="3" id="KW-1185">Reference proteome</keyword>
<dbReference type="AlphaFoldDB" id="A0A1G8LFS3"/>
<protein>
    <submittedName>
        <fullName evidence="2">Uncharacterized protein</fullName>
    </submittedName>
</protein>